<dbReference type="GO" id="GO:0052689">
    <property type="term" value="F:carboxylic ester hydrolase activity"/>
    <property type="evidence" value="ECO:0007669"/>
    <property type="project" value="UniProtKB-ARBA"/>
</dbReference>
<accession>A0AAF0CR47</accession>
<dbReference type="PANTHER" id="PTHR22946">
    <property type="entry name" value="DIENELACTONE HYDROLASE DOMAIN-CONTAINING PROTEIN-RELATED"/>
    <property type="match status" value="1"/>
</dbReference>
<dbReference type="KEGG" id="slom:PXH66_06725"/>
<gene>
    <name evidence="3" type="ORF">PXH66_06725</name>
</gene>
<evidence type="ECO:0000313" key="3">
    <source>
        <dbReference type="EMBL" id="WED66542.1"/>
    </source>
</evidence>
<proteinExistence type="predicted"/>
<keyword evidence="4" id="KW-1185">Reference proteome</keyword>
<keyword evidence="1 3" id="KW-0378">Hydrolase</keyword>
<dbReference type="Proteomes" id="UP001218638">
    <property type="component" value="Chromosome"/>
</dbReference>
<sequence>MPTCLVSLADGRVADSPDNRASFHVVEFPSENATLRGRFYTPDDRPGPWPIVVMAHGYSATINGMVADRYAEQIHRAGFAVLLYDHRNFGISGGEPRQQINVWTQARGYRDAIDFIRTRPEIDPDRIVIWGDSMSGAEVIVVAAIDHRVAGIIAQIPGCGDEMPRADPTGEEFASIRETFLHGNIEATPENTRGPLPVVSFAPAIHPAIMQPDTAFRWFIEYGGRFDTGWENWVTHVTPQVPVAFDPGLCVRHIRAPLLMIVAYEDEMPYVRSDVARRVYELAPSTKQLLQIDGGHFGLLHYPSALFDEASQAQVDFLQAHFR</sequence>
<dbReference type="AlphaFoldDB" id="A0AAF0CR47"/>
<organism evidence="3 4">
    <name type="scientific">Synoicihabitans lomoniglobus</name>
    <dbReference type="NCBI Taxonomy" id="2909285"/>
    <lineage>
        <taxon>Bacteria</taxon>
        <taxon>Pseudomonadati</taxon>
        <taxon>Verrucomicrobiota</taxon>
        <taxon>Opitutia</taxon>
        <taxon>Opitutales</taxon>
        <taxon>Opitutaceae</taxon>
        <taxon>Synoicihabitans</taxon>
    </lineage>
</organism>
<dbReference type="Gene3D" id="3.40.50.1820">
    <property type="entry name" value="alpha/beta hydrolase"/>
    <property type="match status" value="1"/>
</dbReference>
<dbReference type="InterPro" id="IPR029058">
    <property type="entry name" value="AB_hydrolase_fold"/>
</dbReference>
<dbReference type="RefSeq" id="WP_330929011.1">
    <property type="nucleotide sequence ID" value="NZ_CP119075.1"/>
</dbReference>
<dbReference type="Gene3D" id="1.10.10.800">
    <property type="match status" value="1"/>
</dbReference>
<dbReference type="SUPFAM" id="SSF53474">
    <property type="entry name" value="alpha/beta-Hydrolases"/>
    <property type="match status" value="1"/>
</dbReference>
<dbReference type="PANTHER" id="PTHR22946:SF9">
    <property type="entry name" value="POLYKETIDE TRANSFERASE AF380"/>
    <property type="match status" value="1"/>
</dbReference>
<evidence type="ECO:0000256" key="1">
    <source>
        <dbReference type="ARBA" id="ARBA00022801"/>
    </source>
</evidence>
<evidence type="ECO:0000259" key="2">
    <source>
        <dbReference type="Pfam" id="PF12146"/>
    </source>
</evidence>
<evidence type="ECO:0000313" key="4">
    <source>
        <dbReference type="Proteomes" id="UP001218638"/>
    </source>
</evidence>
<dbReference type="InterPro" id="IPR022742">
    <property type="entry name" value="Hydrolase_4"/>
</dbReference>
<reference evidence="3" key="1">
    <citation type="submission" date="2023-03" db="EMBL/GenBank/DDBJ databases">
        <title>Lomoglobus Profundus gen. nov., sp. nov., a novel member of the phylum Verrucomicrobia, isolated from deep-marine sediment of South China Sea.</title>
        <authorList>
            <person name="Ahmad T."/>
            <person name="Ishaq S.E."/>
            <person name="Wang F."/>
        </authorList>
    </citation>
    <scope>NUCLEOTIDE SEQUENCE</scope>
    <source>
        <strain evidence="3">LMO-M01</strain>
    </source>
</reference>
<dbReference type="EMBL" id="CP119075">
    <property type="protein sequence ID" value="WED66542.1"/>
    <property type="molecule type" value="Genomic_DNA"/>
</dbReference>
<protein>
    <submittedName>
        <fullName evidence="3">Alpha/beta fold hydrolase</fullName>
    </submittedName>
</protein>
<feature type="domain" description="Serine aminopeptidase S33" evidence="2">
    <location>
        <begin position="51"/>
        <end position="163"/>
    </location>
</feature>
<name>A0AAF0CR47_9BACT</name>
<dbReference type="Pfam" id="PF12146">
    <property type="entry name" value="Hydrolase_4"/>
    <property type="match status" value="1"/>
</dbReference>
<dbReference type="InterPro" id="IPR050261">
    <property type="entry name" value="FrsA_esterase"/>
</dbReference>